<accession>A0ACC2BCH2</accession>
<gene>
    <name evidence="1" type="ORF">O6H91_16G056600</name>
</gene>
<dbReference type="Proteomes" id="UP001162992">
    <property type="component" value="Chromosome 16"/>
</dbReference>
<proteinExistence type="predicted"/>
<evidence type="ECO:0000313" key="2">
    <source>
        <dbReference type="Proteomes" id="UP001162992"/>
    </source>
</evidence>
<comment type="caution">
    <text evidence="1">The sequence shown here is derived from an EMBL/GenBank/DDBJ whole genome shotgun (WGS) entry which is preliminary data.</text>
</comment>
<dbReference type="EMBL" id="CM055107">
    <property type="protein sequence ID" value="KAJ7527478.1"/>
    <property type="molecule type" value="Genomic_DNA"/>
</dbReference>
<organism evidence="1 2">
    <name type="scientific">Diphasiastrum complanatum</name>
    <name type="common">Issler's clubmoss</name>
    <name type="synonym">Lycopodium complanatum</name>
    <dbReference type="NCBI Taxonomy" id="34168"/>
    <lineage>
        <taxon>Eukaryota</taxon>
        <taxon>Viridiplantae</taxon>
        <taxon>Streptophyta</taxon>
        <taxon>Embryophyta</taxon>
        <taxon>Tracheophyta</taxon>
        <taxon>Lycopodiopsida</taxon>
        <taxon>Lycopodiales</taxon>
        <taxon>Lycopodiaceae</taxon>
        <taxon>Lycopodioideae</taxon>
        <taxon>Diphasiastrum</taxon>
    </lineage>
</organism>
<name>A0ACC2BCH2_DIPCM</name>
<protein>
    <submittedName>
        <fullName evidence="1">Uncharacterized protein</fullName>
    </submittedName>
</protein>
<evidence type="ECO:0000313" key="1">
    <source>
        <dbReference type="EMBL" id="KAJ7527478.1"/>
    </source>
</evidence>
<keyword evidence="2" id="KW-1185">Reference proteome</keyword>
<reference evidence="2" key="1">
    <citation type="journal article" date="2024" name="Proc. Natl. Acad. Sci. U.S.A.">
        <title>Extraordinary preservation of gene collinearity over three hundred million years revealed in homosporous lycophytes.</title>
        <authorList>
            <person name="Li C."/>
            <person name="Wickell D."/>
            <person name="Kuo L.Y."/>
            <person name="Chen X."/>
            <person name="Nie B."/>
            <person name="Liao X."/>
            <person name="Peng D."/>
            <person name="Ji J."/>
            <person name="Jenkins J."/>
            <person name="Williams M."/>
            <person name="Shu S."/>
            <person name="Plott C."/>
            <person name="Barry K."/>
            <person name="Rajasekar S."/>
            <person name="Grimwood J."/>
            <person name="Han X."/>
            <person name="Sun S."/>
            <person name="Hou Z."/>
            <person name="He W."/>
            <person name="Dai G."/>
            <person name="Sun C."/>
            <person name="Schmutz J."/>
            <person name="Leebens-Mack J.H."/>
            <person name="Li F.W."/>
            <person name="Wang L."/>
        </authorList>
    </citation>
    <scope>NUCLEOTIDE SEQUENCE [LARGE SCALE GENOMIC DNA]</scope>
    <source>
        <strain evidence="2">cv. PW_Plant_1</strain>
    </source>
</reference>
<sequence length="416" mass="46312">MGSRCKSSLLMLLLLLVATTVDSWVSLSIDNPAFSSSTKLLRKSVLRSPAFELAPGEVSNKFYRIDFPKGHLSVRGFNAEIVDEAGVSVPLSEVYMHHWTVFNKNVKSGDKENKFQNEAEFRERNALHPSVGGNSVCHHGDLRNFWGLGSETRHTNTSIPPPYAMVVGDPGQIPHGFEEVWELNLHAIDTRGVEDRLGCTECRCSLYNVTADEHDQALPEGYLGGLRCCYDGRRCRLKYGFEDVPRTRYLQYTIHWVEWDEHVIPVKSYIFDVTNTGSGCKVEYNVPACDLSTKTSLTECVDARETTASLPDSGELIYVVGHQHAGGQGASLYGKNGQEICKSLPRYGLGSEAGDEAGYVVGMSACYPEPRKMKLHSQDILRLQSNYSSSREHTGVMGIFYLLVAPDRYDPLSITR</sequence>